<dbReference type="AlphaFoldDB" id="A0AAW0XAP2"/>
<dbReference type="InterPro" id="IPR036770">
    <property type="entry name" value="Ankyrin_rpt-contain_sf"/>
</dbReference>
<dbReference type="PROSITE" id="PS50088">
    <property type="entry name" value="ANK_REPEAT"/>
    <property type="match status" value="6"/>
</dbReference>
<accession>A0AAW0XAP2</accession>
<dbReference type="GO" id="GO:0005737">
    <property type="term" value="C:cytoplasm"/>
    <property type="evidence" value="ECO:0007669"/>
    <property type="project" value="TreeGrafter"/>
</dbReference>
<evidence type="ECO:0000256" key="3">
    <source>
        <dbReference type="PROSITE-ProRule" id="PRU00023"/>
    </source>
</evidence>
<dbReference type="EMBL" id="JARKIK010000030">
    <property type="protein sequence ID" value="KAK8741407.1"/>
    <property type="molecule type" value="Genomic_DNA"/>
</dbReference>
<dbReference type="PANTHER" id="PTHR24198">
    <property type="entry name" value="ANKYRIN REPEAT AND PROTEIN KINASE DOMAIN-CONTAINING PROTEIN"/>
    <property type="match status" value="1"/>
</dbReference>
<evidence type="ECO:0000313" key="6">
    <source>
        <dbReference type="Proteomes" id="UP001445076"/>
    </source>
</evidence>
<proteinExistence type="predicted"/>
<dbReference type="InterPro" id="IPR002110">
    <property type="entry name" value="Ankyrin_rpt"/>
</dbReference>
<evidence type="ECO:0000256" key="1">
    <source>
        <dbReference type="ARBA" id="ARBA00022737"/>
    </source>
</evidence>
<evidence type="ECO:0000259" key="4">
    <source>
        <dbReference type="PROSITE" id="PS50225"/>
    </source>
</evidence>
<dbReference type="PROSITE" id="PS50225">
    <property type="entry name" value="SOCS"/>
    <property type="match status" value="1"/>
</dbReference>
<dbReference type="PROSITE" id="PS50297">
    <property type="entry name" value="ANK_REP_REGION"/>
    <property type="match status" value="4"/>
</dbReference>
<feature type="repeat" description="ANK" evidence="3">
    <location>
        <begin position="42"/>
        <end position="75"/>
    </location>
</feature>
<organism evidence="5 6">
    <name type="scientific">Cherax quadricarinatus</name>
    <name type="common">Australian red claw crayfish</name>
    <dbReference type="NCBI Taxonomy" id="27406"/>
    <lineage>
        <taxon>Eukaryota</taxon>
        <taxon>Metazoa</taxon>
        <taxon>Ecdysozoa</taxon>
        <taxon>Arthropoda</taxon>
        <taxon>Crustacea</taxon>
        <taxon>Multicrustacea</taxon>
        <taxon>Malacostraca</taxon>
        <taxon>Eumalacostraca</taxon>
        <taxon>Eucarida</taxon>
        <taxon>Decapoda</taxon>
        <taxon>Pleocyemata</taxon>
        <taxon>Astacidea</taxon>
        <taxon>Parastacoidea</taxon>
        <taxon>Parastacidae</taxon>
        <taxon>Cherax</taxon>
    </lineage>
</organism>
<name>A0AAW0XAP2_CHEQU</name>
<feature type="repeat" description="ANK" evidence="3">
    <location>
        <begin position="112"/>
        <end position="144"/>
    </location>
</feature>
<comment type="caution">
    <text evidence="5">The sequence shown here is derived from an EMBL/GenBank/DDBJ whole genome shotgun (WGS) entry which is preliminary data.</text>
</comment>
<feature type="repeat" description="ANK" evidence="3">
    <location>
        <begin position="178"/>
        <end position="215"/>
    </location>
</feature>
<dbReference type="PANTHER" id="PTHR24198:SF165">
    <property type="entry name" value="ANKYRIN REPEAT-CONTAINING PROTEIN-RELATED"/>
    <property type="match status" value="1"/>
</dbReference>
<dbReference type="PRINTS" id="PR01415">
    <property type="entry name" value="ANKYRIN"/>
</dbReference>
<dbReference type="SUPFAM" id="SSF48403">
    <property type="entry name" value="Ankyrin repeat"/>
    <property type="match status" value="2"/>
</dbReference>
<dbReference type="Gene3D" id="1.25.40.20">
    <property type="entry name" value="Ankyrin repeat-containing domain"/>
    <property type="match status" value="3"/>
</dbReference>
<protein>
    <recommendedName>
        <fullName evidence="4">SOCS box domain-containing protein</fullName>
    </recommendedName>
</protein>
<feature type="repeat" description="ANK" evidence="3">
    <location>
        <begin position="145"/>
        <end position="177"/>
    </location>
</feature>
<evidence type="ECO:0000256" key="2">
    <source>
        <dbReference type="ARBA" id="ARBA00023043"/>
    </source>
</evidence>
<dbReference type="Proteomes" id="UP001445076">
    <property type="component" value="Unassembled WGS sequence"/>
</dbReference>
<reference evidence="5 6" key="1">
    <citation type="journal article" date="2024" name="BMC Genomics">
        <title>Genome assembly of redclaw crayfish (Cherax quadricarinatus) provides insights into its immune adaptation and hypoxia tolerance.</title>
        <authorList>
            <person name="Liu Z."/>
            <person name="Zheng J."/>
            <person name="Li H."/>
            <person name="Fang K."/>
            <person name="Wang S."/>
            <person name="He J."/>
            <person name="Zhou D."/>
            <person name="Weng S."/>
            <person name="Chi M."/>
            <person name="Gu Z."/>
            <person name="He J."/>
            <person name="Li F."/>
            <person name="Wang M."/>
        </authorList>
    </citation>
    <scope>NUCLEOTIDE SEQUENCE [LARGE SCALE GENOMIC DNA]</scope>
    <source>
        <strain evidence="5">ZL_2023a</strain>
    </source>
</reference>
<gene>
    <name evidence="5" type="ORF">OTU49_002204</name>
</gene>
<keyword evidence="1" id="KW-0677">Repeat</keyword>
<dbReference type="Pfam" id="PF12796">
    <property type="entry name" value="Ank_2"/>
    <property type="match status" value="3"/>
</dbReference>
<keyword evidence="2 3" id="KW-0040">ANK repeat</keyword>
<feature type="domain" description="SOCS box" evidence="4">
    <location>
        <begin position="552"/>
        <end position="605"/>
    </location>
</feature>
<sequence>MDFSEAYDDTNTSVGLAARLGDAKLLKELLQTGHPTNGHDNRGWRPLHEAAAGGHVECVRFLLLADDVDVDALTHESTTALQLACLPQSSHSEVVKLLLSAGADPNMMCGDNWALPLPKAVANKNLETVRYLLDAGADPNREDYESGMPFHVAAAKGLLEIVQLLLENGAEINRFDESERTALHVLTYRQYKDCNTFPVLELLLKRGCDVNARMQDGTTALMLAVQSNWKDAVNKLLEHGADVNVMKADGVLALHFAIEFCLDYSEEHSCGNSDEDETNVDPGCSDLLEKILSLTSMEHIVPKSTSVIKYSLFHLAVEWNRFNALKALVETGVPPDKFLQESSNAALDEADVNLFRQVPLMLHLGTSVDTPLGFLLSKPFTRQRVDIAKFMIDKGSSVNAVTRECLPPLVAAVKHQRISYSEGALGSEVVQYLLNHGADVMYKMSESDILPVALYVSSLFNVVAFFKLLQQGMPAHQVFNRSALEKLSHHYSVSGFYTVYSMFPWRVITWLHTLNLFIPQLALDTRLLYDQGRMVDDENLNKAWNNLDNIISSPKTLQQLCALAVRQAVGEVRGWNQLPSSLNQLKLMNAPLPPIIMSLLQFTQV</sequence>
<feature type="repeat" description="ANK" evidence="3">
    <location>
        <begin position="216"/>
        <end position="248"/>
    </location>
</feature>
<keyword evidence="6" id="KW-1185">Reference proteome</keyword>
<dbReference type="InterPro" id="IPR001496">
    <property type="entry name" value="SOCS_box"/>
</dbReference>
<dbReference type="SMART" id="SM00248">
    <property type="entry name" value="ANK"/>
    <property type="match status" value="10"/>
</dbReference>
<evidence type="ECO:0000313" key="5">
    <source>
        <dbReference type="EMBL" id="KAK8741407.1"/>
    </source>
</evidence>
<feature type="repeat" description="ANK" evidence="3">
    <location>
        <begin position="76"/>
        <end position="110"/>
    </location>
</feature>